<organism evidence="1">
    <name type="scientific">freshwater metagenome</name>
    <dbReference type="NCBI Taxonomy" id="449393"/>
    <lineage>
        <taxon>unclassified sequences</taxon>
        <taxon>metagenomes</taxon>
        <taxon>ecological metagenomes</taxon>
    </lineage>
</organism>
<proteinExistence type="predicted"/>
<sequence length="81" mass="8663">MGLNQSGALTLLFIDRGATFDITQLNPGLDRELLDDFSETQVVNFLDEGEHITALPAPEAVPHAAARGNVKTGAALVMEWA</sequence>
<name>A0A6J7R6V1_9ZZZZ</name>
<protein>
    <submittedName>
        <fullName evidence="1">Unannotated protein</fullName>
    </submittedName>
</protein>
<dbReference type="EMBL" id="CAFBPJ010000140">
    <property type="protein sequence ID" value="CAB5024456.1"/>
    <property type="molecule type" value="Genomic_DNA"/>
</dbReference>
<evidence type="ECO:0000313" key="1">
    <source>
        <dbReference type="EMBL" id="CAB5024456.1"/>
    </source>
</evidence>
<reference evidence="1" key="1">
    <citation type="submission" date="2020-05" db="EMBL/GenBank/DDBJ databases">
        <authorList>
            <person name="Chiriac C."/>
            <person name="Salcher M."/>
            <person name="Ghai R."/>
            <person name="Kavagutti S V."/>
        </authorList>
    </citation>
    <scope>NUCLEOTIDE SEQUENCE</scope>
</reference>
<dbReference type="AlphaFoldDB" id="A0A6J7R6V1"/>
<gene>
    <name evidence="1" type="ORF">UFOPK4092_01126</name>
</gene>
<accession>A0A6J7R6V1</accession>